<reference evidence="1 2" key="1">
    <citation type="journal article" date="2012" name="J. Bacteriol.">
        <title>Genome sequence of cold-adapted Pseudomonas mandelii strain JR-1.</title>
        <authorList>
            <person name="Jang S.H."/>
            <person name="Kim J."/>
            <person name="Kim J."/>
            <person name="Hong S."/>
            <person name="Lee C."/>
        </authorList>
    </citation>
    <scope>NUCLEOTIDE SEQUENCE [LARGE SCALE GENOMIC DNA]</scope>
    <source>
        <strain evidence="1 2">JR-1</strain>
    </source>
</reference>
<name>A0A024EKD2_9PSED</name>
<dbReference type="HOGENOM" id="CLU_2452301_0_0_6"/>
<evidence type="ECO:0000313" key="1">
    <source>
        <dbReference type="EMBL" id="AHZ72773.1"/>
    </source>
</evidence>
<dbReference type="AlphaFoldDB" id="A0A024EKD2"/>
<dbReference type="KEGG" id="pman:OU5_5694"/>
<dbReference type="EMBL" id="CP005960">
    <property type="protein sequence ID" value="AHZ72773.1"/>
    <property type="molecule type" value="Genomic_DNA"/>
</dbReference>
<protein>
    <submittedName>
        <fullName evidence="1">Uncharacterized protein</fullName>
    </submittedName>
</protein>
<organism evidence="1 2">
    <name type="scientific">Pseudomonas mandelii JR-1</name>
    <dbReference type="NCBI Taxonomy" id="1147786"/>
    <lineage>
        <taxon>Bacteria</taxon>
        <taxon>Pseudomonadati</taxon>
        <taxon>Pseudomonadota</taxon>
        <taxon>Gammaproteobacteria</taxon>
        <taxon>Pseudomonadales</taxon>
        <taxon>Pseudomonadaceae</taxon>
        <taxon>Pseudomonas</taxon>
    </lineage>
</organism>
<evidence type="ECO:0000313" key="2">
    <source>
        <dbReference type="Proteomes" id="UP000026913"/>
    </source>
</evidence>
<accession>A0A024EKD2</accession>
<sequence>MTRNNFLTSPGYDDANNLDVLVSAGLMACGKPPAFCGQSEVVYRATRDGERAARGKLPPLPKLTRYEQFLDADINCTFAEWLGIEKPNL</sequence>
<gene>
    <name evidence="1" type="ORF">OU5_5694</name>
</gene>
<dbReference type="Proteomes" id="UP000026913">
    <property type="component" value="Chromosome"/>
</dbReference>
<proteinExistence type="predicted"/>
<dbReference type="RefSeq" id="WP_010455897.1">
    <property type="nucleotide sequence ID" value="NZ_CP005960.1"/>
</dbReference>